<keyword evidence="7 10" id="KW-0573">Peptidoglycan synthesis</keyword>
<evidence type="ECO:0000313" key="15">
    <source>
        <dbReference type="Proteomes" id="UP000186744"/>
    </source>
</evidence>
<dbReference type="SUPFAM" id="SSF53623">
    <property type="entry name" value="MurD-like peptide ligases, catalytic domain"/>
    <property type="match status" value="1"/>
</dbReference>
<dbReference type="SUPFAM" id="SSF63418">
    <property type="entry name" value="MurE/MurF N-terminal domain"/>
    <property type="match status" value="1"/>
</dbReference>
<evidence type="ECO:0000256" key="2">
    <source>
        <dbReference type="ARBA" id="ARBA00022598"/>
    </source>
</evidence>
<dbReference type="Pfam" id="PF08245">
    <property type="entry name" value="Mur_ligase_M"/>
    <property type="match status" value="1"/>
</dbReference>
<dbReference type="GO" id="GO:0009252">
    <property type="term" value="P:peptidoglycan biosynthetic process"/>
    <property type="evidence" value="ECO:0007669"/>
    <property type="project" value="UniProtKB-UniRule"/>
</dbReference>
<feature type="domain" description="Mur ligase C-terminal" evidence="12">
    <location>
        <begin position="359"/>
        <end position="446"/>
    </location>
</feature>
<sequence length="484" mass="55053">MIRTELEDNIYQKILIKNLPYFRKVFLFLKHEIAWVEKSKDTLIDLAIACEFPKKIYIYFHMNIEQFYPLFLQADKVTIDSRKIARNDIFFAFSGDNFNAATLAEKAIDDGALAVIVEQPEFENKDRNIFYVPSTLEFLQQLSIHHRTHLNIPFIGLTGSNGKTTTKELIHAVLSEKFNVQYTYGNLNNHIGVPLTILSIKPEHEMAVIEMGANHQKEIEFLCTIARPDFGYITNFGKAHLEGFGGFEGVIKGKSELYAYLKNNHQTIVVNENDPIQVEKTEGYSPKITFGKEDADYNFESFSEEHFVGLIYQGEKAVSKLTGDYNFTNLCVAASLGLHFGISFEQIKHAVEQYTPTNMRSQVVKKDNRTLVLDTYNANPSSMTASLHNFITFEGSKTIIIGDMLELGIESEKEHQSILKLAHDLHFDEIITVGNHFKAVNSSELAFENTAQLAEYLQQHKIQSENILLKGSRGIALEKVIDFI</sequence>
<keyword evidence="5 10" id="KW-0067">ATP-binding</keyword>
<dbReference type="InterPro" id="IPR036615">
    <property type="entry name" value="Mur_ligase_C_dom_sf"/>
</dbReference>
<dbReference type="SUPFAM" id="SSF53244">
    <property type="entry name" value="MurD-like peptide ligases, peptide-binding domain"/>
    <property type="match status" value="1"/>
</dbReference>
<keyword evidence="4 10" id="KW-0547">Nucleotide-binding</keyword>
<dbReference type="GO" id="GO:0008766">
    <property type="term" value="F:UDP-N-acetylmuramoylalanyl-D-glutamyl-2,6-diaminopimelate-D-alanyl-D-alanine ligase activity"/>
    <property type="evidence" value="ECO:0007669"/>
    <property type="project" value="RHEA"/>
</dbReference>
<gene>
    <name evidence="10" type="primary">murF</name>
    <name evidence="14" type="ORF">SAMN05421786_101172</name>
</gene>
<keyword evidence="3 10" id="KW-0132">Cell division</keyword>
<dbReference type="UniPathway" id="UPA00219"/>
<dbReference type="Proteomes" id="UP000186744">
    <property type="component" value="Unassembled WGS sequence"/>
</dbReference>
<dbReference type="GO" id="GO:0047480">
    <property type="term" value="F:UDP-N-acetylmuramoyl-tripeptide-D-alanyl-D-alanine ligase activity"/>
    <property type="evidence" value="ECO:0007669"/>
    <property type="project" value="UniProtKB-UniRule"/>
</dbReference>
<protein>
    <recommendedName>
        <fullName evidence="10 11">UDP-N-acetylmuramoyl-tripeptide--D-alanyl-D-alanine ligase</fullName>
        <ecNumber evidence="10 11">6.3.2.10</ecNumber>
    </recommendedName>
    <alternativeName>
        <fullName evidence="10">D-alanyl-D-alanine-adding enzyme</fullName>
    </alternativeName>
</protein>
<evidence type="ECO:0000256" key="3">
    <source>
        <dbReference type="ARBA" id="ARBA00022618"/>
    </source>
</evidence>
<keyword evidence="2 10" id="KW-0436">Ligase</keyword>
<evidence type="ECO:0000259" key="12">
    <source>
        <dbReference type="Pfam" id="PF02875"/>
    </source>
</evidence>
<comment type="similarity">
    <text evidence="10">Belongs to the MurCDEF family. MurF subfamily.</text>
</comment>
<accession>A0A1N7K0T6</accession>
<evidence type="ECO:0000313" key="14">
    <source>
        <dbReference type="EMBL" id="SIS55205.1"/>
    </source>
</evidence>
<dbReference type="InterPro" id="IPR051046">
    <property type="entry name" value="MurCDEF_CellWall_CoF430Synth"/>
</dbReference>
<dbReference type="GO" id="GO:0005737">
    <property type="term" value="C:cytoplasm"/>
    <property type="evidence" value="ECO:0007669"/>
    <property type="project" value="UniProtKB-SubCell"/>
</dbReference>
<evidence type="ECO:0000259" key="13">
    <source>
        <dbReference type="Pfam" id="PF08245"/>
    </source>
</evidence>
<keyword evidence="6 10" id="KW-0133">Cell shape</keyword>
<dbReference type="EMBL" id="FTOL01000001">
    <property type="protein sequence ID" value="SIS55205.1"/>
    <property type="molecule type" value="Genomic_DNA"/>
</dbReference>
<dbReference type="STRING" id="373668.SAMN05421786_101172"/>
<dbReference type="InterPro" id="IPR036565">
    <property type="entry name" value="Mur-like_cat_sf"/>
</dbReference>
<comment type="subcellular location">
    <subcellularLocation>
        <location evidence="10 11">Cytoplasm</location>
    </subcellularLocation>
</comment>
<keyword evidence="8 10" id="KW-0131">Cell cycle</keyword>
<evidence type="ECO:0000256" key="10">
    <source>
        <dbReference type="HAMAP-Rule" id="MF_02019"/>
    </source>
</evidence>
<dbReference type="Gene3D" id="3.40.1390.10">
    <property type="entry name" value="MurE/MurF, N-terminal domain"/>
    <property type="match status" value="1"/>
</dbReference>
<evidence type="ECO:0000256" key="7">
    <source>
        <dbReference type="ARBA" id="ARBA00022984"/>
    </source>
</evidence>
<comment type="function">
    <text evidence="10 11">Involved in cell wall formation. Catalyzes the final step in the synthesis of UDP-N-acetylmuramoyl-pentapeptide, the precursor of murein.</text>
</comment>
<dbReference type="EC" id="6.3.2.10" evidence="10 11"/>
<evidence type="ECO:0000256" key="4">
    <source>
        <dbReference type="ARBA" id="ARBA00022741"/>
    </source>
</evidence>
<dbReference type="HAMAP" id="MF_02019">
    <property type="entry name" value="MurF"/>
    <property type="match status" value="1"/>
</dbReference>
<dbReference type="GO" id="GO:0071555">
    <property type="term" value="P:cell wall organization"/>
    <property type="evidence" value="ECO:0007669"/>
    <property type="project" value="UniProtKB-KW"/>
</dbReference>
<dbReference type="AlphaFoldDB" id="A0A1N7K0T6"/>
<keyword evidence="15" id="KW-1185">Reference proteome</keyword>
<dbReference type="GO" id="GO:0005524">
    <property type="term" value="F:ATP binding"/>
    <property type="evidence" value="ECO:0007669"/>
    <property type="project" value="UniProtKB-UniRule"/>
</dbReference>
<dbReference type="PANTHER" id="PTHR43024:SF1">
    <property type="entry name" value="UDP-N-ACETYLMURAMOYL-TRIPEPTIDE--D-ALANYL-D-ALANINE LIGASE"/>
    <property type="match status" value="1"/>
</dbReference>
<comment type="catalytic activity">
    <reaction evidence="10 11">
        <text>D-alanyl-D-alanine + UDP-N-acetyl-alpha-D-muramoyl-L-alanyl-gamma-D-glutamyl-meso-2,6-diaminopimelate + ATP = UDP-N-acetyl-alpha-D-muramoyl-L-alanyl-gamma-D-glutamyl-meso-2,6-diaminopimeloyl-D-alanyl-D-alanine + ADP + phosphate + H(+)</text>
        <dbReference type="Rhea" id="RHEA:28374"/>
        <dbReference type="ChEBI" id="CHEBI:15378"/>
        <dbReference type="ChEBI" id="CHEBI:30616"/>
        <dbReference type="ChEBI" id="CHEBI:43474"/>
        <dbReference type="ChEBI" id="CHEBI:57822"/>
        <dbReference type="ChEBI" id="CHEBI:61386"/>
        <dbReference type="ChEBI" id="CHEBI:83905"/>
        <dbReference type="ChEBI" id="CHEBI:456216"/>
        <dbReference type="EC" id="6.3.2.10"/>
    </reaction>
</comment>
<feature type="domain" description="Mur ligase central" evidence="13">
    <location>
        <begin position="158"/>
        <end position="335"/>
    </location>
</feature>
<reference evidence="15" key="1">
    <citation type="submission" date="2017-01" db="EMBL/GenBank/DDBJ databases">
        <authorList>
            <person name="Varghese N."/>
            <person name="Submissions S."/>
        </authorList>
    </citation>
    <scope>NUCLEOTIDE SEQUENCE [LARGE SCALE GENOMIC DNA]</scope>
    <source>
        <strain evidence="15">DSM 18017</strain>
    </source>
</reference>
<comment type="pathway">
    <text evidence="10 11">Cell wall biogenesis; peptidoglycan biosynthesis.</text>
</comment>
<feature type="binding site" evidence="10">
    <location>
        <begin position="159"/>
        <end position="165"/>
    </location>
    <ligand>
        <name>ATP</name>
        <dbReference type="ChEBI" id="CHEBI:30616"/>
    </ligand>
</feature>
<dbReference type="InterPro" id="IPR035911">
    <property type="entry name" value="MurE/MurF_N"/>
</dbReference>
<evidence type="ECO:0000256" key="8">
    <source>
        <dbReference type="ARBA" id="ARBA00023306"/>
    </source>
</evidence>
<dbReference type="NCBIfam" id="TIGR01143">
    <property type="entry name" value="murF"/>
    <property type="match status" value="1"/>
</dbReference>
<evidence type="ECO:0000256" key="11">
    <source>
        <dbReference type="RuleBase" id="RU004136"/>
    </source>
</evidence>
<dbReference type="InterPro" id="IPR005863">
    <property type="entry name" value="UDP-N-AcMur_synth"/>
</dbReference>
<dbReference type="InterPro" id="IPR004101">
    <property type="entry name" value="Mur_ligase_C"/>
</dbReference>
<dbReference type="InterPro" id="IPR013221">
    <property type="entry name" value="Mur_ligase_cen"/>
</dbReference>
<dbReference type="GO" id="GO:0008360">
    <property type="term" value="P:regulation of cell shape"/>
    <property type="evidence" value="ECO:0007669"/>
    <property type="project" value="UniProtKB-KW"/>
</dbReference>
<keyword evidence="1 10" id="KW-0963">Cytoplasm</keyword>
<keyword evidence="9 10" id="KW-0961">Cell wall biogenesis/degradation</keyword>
<evidence type="ECO:0000256" key="1">
    <source>
        <dbReference type="ARBA" id="ARBA00022490"/>
    </source>
</evidence>
<dbReference type="Gene3D" id="3.40.1190.10">
    <property type="entry name" value="Mur-like, catalytic domain"/>
    <property type="match status" value="1"/>
</dbReference>
<name>A0A1N7K0T6_9FLAO</name>
<evidence type="ECO:0000256" key="5">
    <source>
        <dbReference type="ARBA" id="ARBA00022840"/>
    </source>
</evidence>
<dbReference type="PANTHER" id="PTHR43024">
    <property type="entry name" value="UDP-N-ACETYLMURAMOYL-TRIPEPTIDE--D-ALANYL-D-ALANINE LIGASE"/>
    <property type="match status" value="1"/>
</dbReference>
<organism evidence="14 15">
    <name type="scientific">Chryseobacterium ureilyticum</name>
    <dbReference type="NCBI Taxonomy" id="373668"/>
    <lineage>
        <taxon>Bacteria</taxon>
        <taxon>Pseudomonadati</taxon>
        <taxon>Bacteroidota</taxon>
        <taxon>Flavobacteriia</taxon>
        <taxon>Flavobacteriales</taxon>
        <taxon>Weeksellaceae</taxon>
        <taxon>Chryseobacterium group</taxon>
        <taxon>Chryseobacterium</taxon>
    </lineage>
</organism>
<evidence type="ECO:0000256" key="9">
    <source>
        <dbReference type="ARBA" id="ARBA00023316"/>
    </source>
</evidence>
<proteinExistence type="inferred from homology"/>
<dbReference type="GO" id="GO:0051301">
    <property type="term" value="P:cell division"/>
    <property type="evidence" value="ECO:0007669"/>
    <property type="project" value="UniProtKB-KW"/>
</dbReference>
<dbReference type="Gene3D" id="3.90.190.20">
    <property type="entry name" value="Mur ligase, C-terminal domain"/>
    <property type="match status" value="1"/>
</dbReference>
<evidence type="ECO:0000256" key="6">
    <source>
        <dbReference type="ARBA" id="ARBA00022960"/>
    </source>
</evidence>
<dbReference type="Pfam" id="PF02875">
    <property type="entry name" value="Mur_ligase_C"/>
    <property type="match status" value="1"/>
</dbReference>